<keyword evidence="11" id="KW-0238">DNA-binding</keyword>
<evidence type="ECO:0000256" key="3">
    <source>
        <dbReference type="ARBA" id="ARBA00005446"/>
    </source>
</evidence>
<evidence type="ECO:0000256" key="14">
    <source>
        <dbReference type="ARBA" id="ARBA00023235"/>
    </source>
</evidence>
<evidence type="ECO:0000256" key="13">
    <source>
        <dbReference type="ARBA" id="ARBA00023204"/>
    </source>
</evidence>
<evidence type="ECO:0000256" key="8">
    <source>
        <dbReference type="ARBA" id="ARBA00022806"/>
    </source>
</evidence>
<feature type="domain" description="HRDC" evidence="19">
    <location>
        <begin position="531"/>
        <end position="611"/>
    </location>
</feature>
<feature type="compositionally biased region" description="Basic and acidic residues" evidence="17">
    <location>
        <begin position="526"/>
        <end position="535"/>
    </location>
</feature>
<dbReference type="FunFam" id="3.40.50.300:FF:000296">
    <property type="entry name" value="ATP-dependent DNA helicase RecQ"/>
    <property type="match status" value="1"/>
</dbReference>
<proteinExistence type="inferred from homology"/>
<reference evidence="22" key="2">
    <citation type="submission" date="2021-04" db="EMBL/GenBank/DDBJ databases">
        <authorList>
            <person name="Gilroy R."/>
        </authorList>
    </citation>
    <scope>NUCLEOTIDE SEQUENCE</scope>
    <source>
        <strain evidence="22">CHK185-1770</strain>
    </source>
</reference>
<dbReference type="InterPro" id="IPR044876">
    <property type="entry name" value="HRDC_dom_sf"/>
</dbReference>
<dbReference type="CDD" id="cd17920">
    <property type="entry name" value="DEXHc_RecQ"/>
    <property type="match status" value="1"/>
</dbReference>
<feature type="domain" description="Helicase ATP-binding" evidence="20">
    <location>
        <begin position="25"/>
        <end position="194"/>
    </location>
</feature>
<dbReference type="InterPro" id="IPR027417">
    <property type="entry name" value="P-loop_NTPase"/>
</dbReference>
<dbReference type="InterPro" id="IPR032284">
    <property type="entry name" value="RecQ_Zn-bd"/>
</dbReference>
<dbReference type="Gene3D" id="1.10.10.10">
    <property type="entry name" value="Winged helix-like DNA-binding domain superfamily/Winged helix DNA-binding domain"/>
    <property type="match status" value="1"/>
</dbReference>
<dbReference type="PROSITE" id="PS50206">
    <property type="entry name" value="RHODANESE_3"/>
    <property type="match status" value="1"/>
</dbReference>
<keyword evidence="9" id="KW-0862">Zinc</keyword>
<dbReference type="GO" id="GO:0046872">
    <property type="term" value="F:metal ion binding"/>
    <property type="evidence" value="ECO:0007669"/>
    <property type="project" value="UniProtKB-KW"/>
</dbReference>
<evidence type="ECO:0000256" key="12">
    <source>
        <dbReference type="ARBA" id="ARBA00023172"/>
    </source>
</evidence>
<dbReference type="InterPro" id="IPR006293">
    <property type="entry name" value="DNA_helicase_ATP-dep_RecQ_bac"/>
</dbReference>
<dbReference type="GO" id="GO:0005737">
    <property type="term" value="C:cytoplasm"/>
    <property type="evidence" value="ECO:0007669"/>
    <property type="project" value="TreeGrafter"/>
</dbReference>
<dbReference type="FunFam" id="3.40.50.300:FF:000156">
    <property type="entry name" value="ATP-dependent DNA helicase recQ"/>
    <property type="match status" value="1"/>
</dbReference>
<evidence type="ECO:0000259" key="19">
    <source>
        <dbReference type="PROSITE" id="PS50967"/>
    </source>
</evidence>
<evidence type="ECO:0000256" key="10">
    <source>
        <dbReference type="ARBA" id="ARBA00022840"/>
    </source>
</evidence>
<dbReference type="NCBIfam" id="TIGR01389">
    <property type="entry name" value="recQ"/>
    <property type="match status" value="1"/>
</dbReference>
<dbReference type="InterPro" id="IPR001650">
    <property type="entry name" value="Helicase_C-like"/>
</dbReference>
<dbReference type="Gene3D" id="3.40.50.300">
    <property type="entry name" value="P-loop containing nucleotide triphosphate hydrolases"/>
    <property type="match status" value="2"/>
</dbReference>
<dbReference type="SMART" id="SM00341">
    <property type="entry name" value="HRDC"/>
    <property type="match status" value="1"/>
</dbReference>
<dbReference type="Pfam" id="PF09382">
    <property type="entry name" value="RQC"/>
    <property type="match status" value="1"/>
</dbReference>
<dbReference type="Pfam" id="PF00271">
    <property type="entry name" value="Helicase_C"/>
    <property type="match status" value="1"/>
</dbReference>
<dbReference type="InterPro" id="IPR001763">
    <property type="entry name" value="Rhodanese-like_dom"/>
</dbReference>
<protein>
    <recommendedName>
        <fullName evidence="16">DNA helicase RecQ</fullName>
        <ecNumber evidence="16">5.6.2.4</ecNumber>
    </recommendedName>
</protein>
<comment type="cofactor">
    <cofactor evidence="1">
        <name>Mg(2+)</name>
        <dbReference type="ChEBI" id="CHEBI:18420"/>
    </cofactor>
</comment>
<comment type="cofactor">
    <cofactor evidence="2">
        <name>Zn(2+)</name>
        <dbReference type="ChEBI" id="CHEBI:29105"/>
    </cofactor>
</comment>
<evidence type="ECO:0000256" key="11">
    <source>
        <dbReference type="ARBA" id="ARBA00023125"/>
    </source>
</evidence>
<evidence type="ECO:0000256" key="7">
    <source>
        <dbReference type="ARBA" id="ARBA00022801"/>
    </source>
</evidence>
<feature type="compositionally biased region" description="Polar residues" evidence="17">
    <location>
        <begin position="612"/>
        <end position="626"/>
    </location>
</feature>
<dbReference type="PROSITE" id="PS50967">
    <property type="entry name" value="HRDC"/>
    <property type="match status" value="1"/>
</dbReference>
<dbReference type="GO" id="GO:0009432">
    <property type="term" value="P:SOS response"/>
    <property type="evidence" value="ECO:0007669"/>
    <property type="project" value="UniProtKB-UniRule"/>
</dbReference>
<feature type="domain" description="Helicase C-terminal" evidence="21">
    <location>
        <begin position="215"/>
        <end position="373"/>
    </location>
</feature>
<evidence type="ECO:0000256" key="5">
    <source>
        <dbReference type="ARBA" id="ARBA00022741"/>
    </source>
</evidence>
<gene>
    <name evidence="22" type="primary">recQ</name>
    <name evidence="22" type="ORF">H9710_03285</name>
</gene>
<keyword evidence="12" id="KW-0233">DNA recombination</keyword>
<dbReference type="EMBL" id="DWXG01000030">
    <property type="protein sequence ID" value="HJB97585.1"/>
    <property type="molecule type" value="Genomic_DNA"/>
</dbReference>
<keyword evidence="4" id="KW-0479">Metal-binding</keyword>
<comment type="caution">
    <text evidence="22">The sequence shown here is derived from an EMBL/GenBank/DDBJ whole genome shotgun (WGS) entry which is preliminary data.</text>
</comment>
<dbReference type="GO" id="GO:0003677">
    <property type="term" value="F:DNA binding"/>
    <property type="evidence" value="ECO:0007669"/>
    <property type="project" value="UniProtKB-KW"/>
</dbReference>
<keyword evidence="6" id="KW-0227">DNA damage</keyword>
<dbReference type="PROSITE" id="PS51192">
    <property type="entry name" value="HELICASE_ATP_BIND_1"/>
    <property type="match status" value="1"/>
</dbReference>
<dbReference type="NCBIfam" id="TIGR00614">
    <property type="entry name" value="recQ_fam"/>
    <property type="match status" value="1"/>
</dbReference>
<dbReference type="GO" id="GO:0006281">
    <property type="term" value="P:DNA repair"/>
    <property type="evidence" value="ECO:0007669"/>
    <property type="project" value="UniProtKB-KW"/>
</dbReference>
<keyword evidence="8 22" id="KW-0347">Helicase</keyword>
<dbReference type="EC" id="5.6.2.4" evidence="16"/>
<dbReference type="PANTHER" id="PTHR13710">
    <property type="entry name" value="DNA HELICASE RECQ FAMILY MEMBER"/>
    <property type="match status" value="1"/>
</dbReference>
<dbReference type="GO" id="GO:0009378">
    <property type="term" value="F:four-way junction helicase activity"/>
    <property type="evidence" value="ECO:0007669"/>
    <property type="project" value="TreeGrafter"/>
</dbReference>
<dbReference type="SUPFAM" id="SSF47819">
    <property type="entry name" value="HRDC-like"/>
    <property type="match status" value="1"/>
</dbReference>
<keyword evidence="14" id="KW-0413">Isomerase</keyword>
<feature type="domain" description="Rhodanese" evidence="18">
    <location>
        <begin position="211"/>
        <end position="273"/>
    </location>
</feature>
<evidence type="ECO:0000259" key="20">
    <source>
        <dbReference type="PROSITE" id="PS51192"/>
    </source>
</evidence>
<dbReference type="GO" id="GO:0006310">
    <property type="term" value="P:DNA recombination"/>
    <property type="evidence" value="ECO:0007669"/>
    <property type="project" value="UniProtKB-UniRule"/>
</dbReference>
<dbReference type="InterPro" id="IPR018982">
    <property type="entry name" value="RQC_domain"/>
</dbReference>
<dbReference type="InterPro" id="IPR014001">
    <property type="entry name" value="Helicase_ATP-bd"/>
</dbReference>
<dbReference type="GO" id="GO:0043590">
    <property type="term" value="C:bacterial nucleoid"/>
    <property type="evidence" value="ECO:0007669"/>
    <property type="project" value="TreeGrafter"/>
</dbReference>
<evidence type="ECO:0000256" key="9">
    <source>
        <dbReference type="ARBA" id="ARBA00022833"/>
    </source>
</evidence>
<dbReference type="InterPro" id="IPR002121">
    <property type="entry name" value="HRDC_dom"/>
</dbReference>
<feature type="region of interest" description="Disordered" evidence="17">
    <location>
        <begin position="515"/>
        <end position="535"/>
    </location>
</feature>
<dbReference type="InterPro" id="IPR010997">
    <property type="entry name" value="HRDC-like_sf"/>
</dbReference>
<evidence type="ECO:0000256" key="1">
    <source>
        <dbReference type="ARBA" id="ARBA00001946"/>
    </source>
</evidence>
<dbReference type="Proteomes" id="UP000826793">
    <property type="component" value="Unassembled WGS sequence"/>
</dbReference>
<evidence type="ECO:0000256" key="16">
    <source>
        <dbReference type="NCBIfam" id="TIGR01389"/>
    </source>
</evidence>
<evidence type="ECO:0000256" key="6">
    <source>
        <dbReference type="ARBA" id="ARBA00022763"/>
    </source>
</evidence>
<comment type="similarity">
    <text evidence="3">Belongs to the helicase family. RecQ subfamily.</text>
</comment>
<keyword evidence="7 22" id="KW-0378">Hydrolase</keyword>
<feature type="region of interest" description="Disordered" evidence="17">
    <location>
        <begin position="605"/>
        <end position="626"/>
    </location>
</feature>
<evidence type="ECO:0000259" key="18">
    <source>
        <dbReference type="PROSITE" id="PS50206"/>
    </source>
</evidence>
<dbReference type="AlphaFoldDB" id="A0A9D2MVX8"/>
<evidence type="ECO:0000313" key="22">
    <source>
        <dbReference type="EMBL" id="HJB97585.1"/>
    </source>
</evidence>
<dbReference type="InterPro" id="IPR036388">
    <property type="entry name" value="WH-like_DNA-bd_sf"/>
</dbReference>
<dbReference type="SMART" id="SM00487">
    <property type="entry name" value="DEXDc"/>
    <property type="match status" value="1"/>
</dbReference>
<evidence type="ECO:0000256" key="17">
    <source>
        <dbReference type="SAM" id="MobiDB-lite"/>
    </source>
</evidence>
<dbReference type="CDD" id="cd18794">
    <property type="entry name" value="SF2_C_RecQ"/>
    <property type="match status" value="1"/>
</dbReference>
<dbReference type="GO" id="GO:0043138">
    <property type="term" value="F:3'-5' DNA helicase activity"/>
    <property type="evidence" value="ECO:0007669"/>
    <property type="project" value="UniProtKB-EC"/>
</dbReference>
<organism evidence="22 23">
    <name type="scientific">Candidatus Acutalibacter pullicola</name>
    <dbReference type="NCBI Taxonomy" id="2838417"/>
    <lineage>
        <taxon>Bacteria</taxon>
        <taxon>Bacillati</taxon>
        <taxon>Bacillota</taxon>
        <taxon>Clostridia</taxon>
        <taxon>Eubacteriales</taxon>
        <taxon>Acutalibacteraceae</taxon>
        <taxon>Acutalibacter</taxon>
    </lineage>
</organism>
<dbReference type="GO" id="GO:0030894">
    <property type="term" value="C:replisome"/>
    <property type="evidence" value="ECO:0007669"/>
    <property type="project" value="TreeGrafter"/>
</dbReference>
<dbReference type="PROSITE" id="PS51194">
    <property type="entry name" value="HELICASE_CTER"/>
    <property type="match status" value="1"/>
</dbReference>
<dbReference type="Gene3D" id="1.10.150.80">
    <property type="entry name" value="HRDC domain"/>
    <property type="match status" value="1"/>
</dbReference>
<keyword evidence="10" id="KW-0067">ATP-binding</keyword>
<dbReference type="SUPFAM" id="SSF46785">
    <property type="entry name" value="Winged helix' DNA-binding domain"/>
    <property type="match status" value="1"/>
</dbReference>
<dbReference type="PANTHER" id="PTHR13710:SF105">
    <property type="entry name" value="ATP-DEPENDENT DNA HELICASE Q1"/>
    <property type="match status" value="1"/>
</dbReference>
<dbReference type="GO" id="GO:0006260">
    <property type="term" value="P:DNA replication"/>
    <property type="evidence" value="ECO:0007669"/>
    <property type="project" value="InterPro"/>
</dbReference>
<evidence type="ECO:0000256" key="2">
    <source>
        <dbReference type="ARBA" id="ARBA00001947"/>
    </source>
</evidence>
<dbReference type="Pfam" id="PF00570">
    <property type="entry name" value="HRDC"/>
    <property type="match status" value="1"/>
</dbReference>
<dbReference type="GO" id="GO:0016787">
    <property type="term" value="F:hydrolase activity"/>
    <property type="evidence" value="ECO:0007669"/>
    <property type="project" value="UniProtKB-KW"/>
</dbReference>
<dbReference type="SMART" id="SM00956">
    <property type="entry name" value="RQC"/>
    <property type="match status" value="1"/>
</dbReference>
<dbReference type="SUPFAM" id="SSF52540">
    <property type="entry name" value="P-loop containing nucleoside triphosphate hydrolases"/>
    <property type="match status" value="1"/>
</dbReference>
<keyword evidence="13" id="KW-0234">DNA repair</keyword>
<comment type="catalytic activity">
    <reaction evidence="15">
        <text>Couples ATP hydrolysis with the unwinding of duplex DNA by translocating in the 3'-5' direction.</text>
        <dbReference type="EC" id="5.6.2.4"/>
    </reaction>
</comment>
<keyword evidence="5" id="KW-0547">Nucleotide-binding</keyword>
<evidence type="ECO:0000313" key="23">
    <source>
        <dbReference type="Proteomes" id="UP000826793"/>
    </source>
</evidence>
<name>A0A9D2MVX8_9FIRM</name>
<dbReference type="Pfam" id="PF16124">
    <property type="entry name" value="RecQ_Zn_bind"/>
    <property type="match status" value="1"/>
</dbReference>
<evidence type="ECO:0000259" key="21">
    <source>
        <dbReference type="PROSITE" id="PS51194"/>
    </source>
</evidence>
<evidence type="ECO:0000256" key="15">
    <source>
        <dbReference type="ARBA" id="ARBA00034617"/>
    </source>
</evidence>
<dbReference type="InterPro" id="IPR004589">
    <property type="entry name" value="DNA_helicase_ATP-dep_RecQ"/>
</dbReference>
<reference evidence="22" key="1">
    <citation type="journal article" date="2021" name="PeerJ">
        <title>Extensive microbial diversity within the chicken gut microbiome revealed by metagenomics and culture.</title>
        <authorList>
            <person name="Gilroy R."/>
            <person name="Ravi A."/>
            <person name="Getino M."/>
            <person name="Pursley I."/>
            <person name="Horton D.L."/>
            <person name="Alikhan N.F."/>
            <person name="Baker D."/>
            <person name="Gharbi K."/>
            <person name="Hall N."/>
            <person name="Watson M."/>
            <person name="Adriaenssens E.M."/>
            <person name="Foster-Nyarko E."/>
            <person name="Jarju S."/>
            <person name="Secka A."/>
            <person name="Antonio M."/>
            <person name="Oren A."/>
            <person name="Chaudhuri R.R."/>
            <person name="La Ragione R."/>
            <person name="Hildebrand F."/>
            <person name="Pallen M.J."/>
        </authorList>
    </citation>
    <scope>NUCLEOTIDE SEQUENCE</scope>
    <source>
        <strain evidence="22">CHK185-1770</strain>
    </source>
</reference>
<dbReference type="Pfam" id="PF00270">
    <property type="entry name" value="DEAD"/>
    <property type="match status" value="1"/>
</dbReference>
<dbReference type="InterPro" id="IPR036390">
    <property type="entry name" value="WH_DNA-bd_sf"/>
</dbReference>
<dbReference type="InterPro" id="IPR011545">
    <property type="entry name" value="DEAD/DEAH_box_helicase_dom"/>
</dbReference>
<evidence type="ECO:0000256" key="4">
    <source>
        <dbReference type="ARBA" id="ARBA00022723"/>
    </source>
</evidence>
<sequence>MATKLQILERYFGYSSFRAGQEEVIDALLAGQDAVGIMPTGAGKSLCFQVPALLLPGITLVVSPLISLMKDQVTALVQNGVRGAYLNSSLTWAQYQKALRNARAGVYKIIYVAPERLLTPEFLDFAQEAPVDLVVIDEAHCVSQWGQDFRPSYLDIPEFVDKLPRRPVVAAFTATATPRVRRDILKLLQLRHPFVNVTSFDRPNLYWEVRRPKDKLEELFSLLESRRDKSGIVYCATRKAVEEVCQALQERGFSATRYHAGLEDGERQRNQEDFLYDRATVMVATNAFGMGIDKSNVSFVIHYNMPKDLEGYYQEAGRAGRDGEPAECFLLYGSQDVALNRFLLAHGEENPDLDERTREELLHRAEERLQAMTGYCHTTACLREYILHYFGEHAPTQCENCHNCLGHFLEQDVTGPARQIAACVGQLRDRYGVKMVLDVVRGSKSEKVLRQGFDRYPAYGVLAAYREEELREIVNAMLLQGYLEQSTGAYPTLQRGERAFDLLRGEAEVTMRVSAKNDAAPKARKRPQDLPKGDPALFDRLRQVRAKLSAAQNVPVYVIFSNATLEAMAAYQPTTPAQLLEVPGVGQAKLQKYGREFLQEIQCWQKDHGENPNESPSPSAEAITSP</sequence>
<dbReference type="SMART" id="SM00490">
    <property type="entry name" value="HELICc"/>
    <property type="match status" value="1"/>
</dbReference>
<accession>A0A9D2MVX8</accession>
<dbReference type="GO" id="GO:0005524">
    <property type="term" value="F:ATP binding"/>
    <property type="evidence" value="ECO:0007669"/>
    <property type="project" value="UniProtKB-KW"/>
</dbReference>